<dbReference type="Proteomes" id="UP001274830">
    <property type="component" value="Unassembled WGS sequence"/>
</dbReference>
<proteinExistence type="predicted"/>
<sequence length="931" mass="101822">MEVPYTIASLPKPLDGEHGRTHAAPVYGVRAGQKRKRHEVVVGVDGEGVNIYNVQGQSLVTSHALPPRAYMCCPPCSVYIRRPKPVGAQRRTYLVLRDGPQDTKRRLVCLVEDVPGAVSSIDTPTGPRKHEVKLQDTFNGVLSVEVVPPAQSDREPQVLVTHRNGSQECFVGDLTSATWRESASGDEESKGIVEYTALVDIETAERGLLASREDILAAFDTSASSSAQTKQLICRVMRQQGGERSLELFALRAAAVDAVQSQKSNLQHLAAMRLPTTSGAQGLGNATFDVHAATGKVYQMLDGKLHIYDFSGTVPRFVMTIGSRAGPVVSFTRASSASVLAVQGDRLVVYETRFGAVLESISLNSSSTALVGLTRRRDRAAAISDNVLITNFQDLGLIAGLSGHELTSLQLPEDLRKPKRGQMHGTTLADVLGKGDANIMSGKKSEDWKTSFVTAIGEGDLAAIESHVATKLHMRGDRGQSLDSVSEYFDRARPGLRMDVMRFDLGKVDKKDVLFIISQLFRPAIEEEQRNGGKGRIVMTARSELSYKALALAGFLNVSNIDRAMRIRDQSLAAGVTRPGDIMTALKDYDGTFALLHEMLSSSVYWDVSELVQALRLLIRSLETPAEGTRHHYHALASAPTRDDDEEDEDIAMAVTNGISDAGSTLETESALAQQELDLAISTLTHGVEFRSETIRSVLEKLTTFPSTSITKAMREMCTHDELLFFLKLLRIELLSGDWHRAYVSSPEDEEEQEQEQQANGTINGQTDINGMLNGDSFYAEAAPQPGAISLISRLMNCAIDAIGLSGWLVGQSGTASGDIYGTREFIKELRAEVSACAEGLFENDTVKVFLDEVAGMERSLSLASKMEKRKRIAAMEAEDLDEESRILPMGCRAMASRVLGRNGKVGRSERVEMAEKRRRIGKYVFERIRI</sequence>
<organism evidence="2 3">
    <name type="scientific">Recurvomyces mirabilis</name>
    <dbReference type="NCBI Taxonomy" id="574656"/>
    <lineage>
        <taxon>Eukaryota</taxon>
        <taxon>Fungi</taxon>
        <taxon>Dikarya</taxon>
        <taxon>Ascomycota</taxon>
        <taxon>Pezizomycotina</taxon>
        <taxon>Dothideomycetes</taxon>
        <taxon>Dothideomycetidae</taxon>
        <taxon>Mycosphaerellales</taxon>
        <taxon>Teratosphaeriaceae</taxon>
        <taxon>Recurvomyces</taxon>
    </lineage>
</organism>
<feature type="region of interest" description="Disordered" evidence="1">
    <location>
        <begin position="745"/>
        <end position="766"/>
    </location>
</feature>
<dbReference type="AlphaFoldDB" id="A0AAE0WXI1"/>
<comment type="caution">
    <text evidence="2">The sequence shown here is derived from an EMBL/GenBank/DDBJ whole genome shotgun (WGS) entry which is preliminary data.</text>
</comment>
<dbReference type="EMBL" id="JAUTXT010000001">
    <property type="protein sequence ID" value="KAK3680190.1"/>
    <property type="molecule type" value="Genomic_DNA"/>
</dbReference>
<gene>
    <name evidence="2" type="ORF">LTR78_000567</name>
</gene>
<name>A0AAE0WXI1_9PEZI</name>
<reference evidence="2" key="1">
    <citation type="submission" date="2023-07" db="EMBL/GenBank/DDBJ databases">
        <title>Black Yeasts Isolated from many extreme environments.</title>
        <authorList>
            <person name="Coleine C."/>
            <person name="Stajich J.E."/>
            <person name="Selbmann L."/>
        </authorList>
    </citation>
    <scope>NUCLEOTIDE SEQUENCE</scope>
    <source>
        <strain evidence="2">CCFEE 5485</strain>
    </source>
</reference>
<evidence type="ECO:0000256" key="1">
    <source>
        <dbReference type="SAM" id="MobiDB-lite"/>
    </source>
</evidence>
<protein>
    <submittedName>
        <fullName evidence="2">Uncharacterized protein</fullName>
    </submittedName>
</protein>
<keyword evidence="3" id="KW-1185">Reference proteome</keyword>
<evidence type="ECO:0000313" key="2">
    <source>
        <dbReference type="EMBL" id="KAK3680190.1"/>
    </source>
</evidence>
<evidence type="ECO:0000313" key="3">
    <source>
        <dbReference type="Proteomes" id="UP001274830"/>
    </source>
</evidence>
<accession>A0AAE0WXI1</accession>